<evidence type="ECO:0000256" key="3">
    <source>
        <dbReference type="ARBA" id="ARBA00023163"/>
    </source>
</evidence>
<protein>
    <submittedName>
        <fullName evidence="5">HxlR family transcriptional regulator</fullName>
    </submittedName>
</protein>
<gene>
    <name evidence="5" type="ORF">DFR67_105163</name>
</gene>
<keyword evidence="3" id="KW-0804">Transcription</keyword>
<dbReference type="OrthoDB" id="5183359at2"/>
<name>A0A318RPD1_WILLI</name>
<dbReference type="Pfam" id="PF01638">
    <property type="entry name" value="HxlR"/>
    <property type="match status" value="1"/>
</dbReference>
<dbReference type="Proteomes" id="UP000247591">
    <property type="component" value="Unassembled WGS sequence"/>
</dbReference>
<dbReference type="PANTHER" id="PTHR33204">
    <property type="entry name" value="TRANSCRIPTIONAL REGULATOR, MARR FAMILY"/>
    <property type="match status" value="1"/>
</dbReference>
<dbReference type="PANTHER" id="PTHR33204:SF18">
    <property type="entry name" value="TRANSCRIPTIONAL REGULATORY PROTEIN"/>
    <property type="match status" value="1"/>
</dbReference>
<accession>A0A318RPD1</accession>
<dbReference type="RefSeq" id="WP_110469391.1">
    <property type="nucleotide sequence ID" value="NZ_QJSP01000005.1"/>
</dbReference>
<keyword evidence="1" id="KW-0805">Transcription regulation</keyword>
<dbReference type="InterPro" id="IPR036388">
    <property type="entry name" value="WH-like_DNA-bd_sf"/>
</dbReference>
<dbReference type="SUPFAM" id="SSF46785">
    <property type="entry name" value="Winged helix' DNA-binding domain"/>
    <property type="match status" value="1"/>
</dbReference>
<proteinExistence type="predicted"/>
<dbReference type="InterPro" id="IPR036390">
    <property type="entry name" value="WH_DNA-bd_sf"/>
</dbReference>
<evidence type="ECO:0000256" key="2">
    <source>
        <dbReference type="ARBA" id="ARBA00023125"/>
    </source>
</evidence>
<keyword evidence="6" id="KW-1185">Reference proteome</keyword>
<sequence>MVGMVAVLDDKLADLDRWVPGDRCSIVRALDVVGTKTAMLIMREAMYGTTRFDGFARRVGVSDAVAAARLKALVAEGLLEKSPYQEPGQRTRFEYRLTEKGADLVPVLFGLMQWGDKYCQPTGKPLAMVSDKTGAPVQVTMSTPDGVEVPLDELRISLVKR</sequence>
<comment type="caution">
    <text evidence="5">The sequence shown here is derived from an EMBL/GenBank/DDBJ whole genome shotgun (WGS) entry which is preliminary data.</text>
</comment>
<dbReference type="Gene3D" id="1.10.10.10">
    <property type="entry name" value="Winged helix-like DNA-binding domain superfamily/Winged helix DNA-binding domain"/>
    <property type="match status" value="1"/>
</dbReference>
<reference evidence="5 6" key="1">
    <citation type="submission" date="2018-06" db="EMBL/GenBank/DDBJ databases">
        <title>Genomic Encyclopedia of Type Strains, Phase IV (KMG-IV): sequencing the most valuable type-strain genomes for metagenomic binning, comparative biology and taxonomic classification.</title>
        <authorList>
            <person name="Goeker M."/>
        </authorList>
    </citation>
    <scope>NUCLEOTIDE SEQUENCE [LARGE SCALE GENOMIC DNA]</scope>
    <source>
        <strain evidence="5 6">DSM 45521</strain>
    </source>
</reference>
<organism evidence="5 6">
    <name type="scientific">Williamsia limnetica</name>
    <dbReference type="NCBI Taxonomy" id="882452"/>
    <lineage>
        <taxon>Bacteria</taxon>
        <taxon>Bacillati</taxon>
        <taxon>Actinomycetota</taxon>
        <taxon>Actinomycetes</taxon>
        <taxon>Mycobacteriales</taxon>
        <taxon>Nocardiaceae</taxon>
        <taxon>Williamsia</taxon>
    </lineage>
</organism>
<feature type="domain" description="HTH hxlR-type" evidence="4">
    <location>
        <begin position="24"/>
        <end position="123"/>
    </location>
</feature>
<evidence type="ECO:0000313" key="6">
    <source>
        <dbReference type="Proteomes" id="UP000247591"/>
    </source>
</evidence>
<keyword evidence="2" id="KW-0238">DNA-binding</keyword>
<dbReference type="GO" id="GO:0003677">
    <property type="term" value="F:DNA binding"/>
    <property type="evidence" value="ECO:0007669"/>
    <property type="project" value="UniProtKB-KW"/>
</dbReference>
<dbReference type="EMBL" id="QJSP01000005">
    <property type="protein sequence ID" value="PYE18018.1"/>
    <property type="molecule type" value="Genomic_DNA"/>
</dbReference>
<evidence type="ECO:0000259" key="4">
    <source>
        <dbReference type="PROSITE" id="PS51118"/>
    </source>
</evidence>
<evidence type="ECO:0000256" key="1">
    <source>
        <dbReference type="ARBA" id="ARBA00023015"/>
    </source>
</evidence>
<evidence type="ECO:0000313" key="5">
    <source>
        <dbReference type="EMBL" id="PYE18018.1"/>
    </source>
</evidence>
<dbReference type="PROSITE" id="PS51118">
    <property type="entry name" value="HTH_HXLR"/>
    <property type="match status" value="1"/>
</dbReference>
<dbReference type="AlphaFoldDB" id="A0A318RPD1"/>
<dbReference type="InterPro" id="IPR002577">
    <property type="entry name" value="HTH_HxlR"/>
</dbReference>